<sequence>MMLAQSLLLAAAAGLAGAPHCLIMCGGITSSIVLNAGKRPIKAAAAYHAGRLTTYTATGAFMGIVGSFLNAAGTFVGLQSLASIAGGALIIAWTYWRFTLPYPHRFFPFGRKADRRLTENKREGAWMGTYSSGVLLGFLPCGLTYAMQMNAAASGSWAEGAALLLAFGLATVPVFALLALFSGRLGKGRKKIMRAAGTALAYTMGILAILKGMAANGWIPSVHPWLW</sequence>
<feature type="transmembrane region" description="Helical" evidence="1">
    <location>
        <begin position="195"/>
        <end position="219"/>
    </location>
</feature>
<feature type="transmembrane region" description="Helical" evidence="1">
    <location>
        <begin position="75"/>
        <end position="96"/>
    </location>
</feature>
<dbReference type="PANTHER" id="PTHR42208:SF1">
    <property type="entry name" value="HEAVY METAL TRANSPORTER"/>
    <property type="match status" value="1"/>
</dbReference>
<evidence type="ECO:0000259" key="2">
    <source>
        <dbReference type="Pfam" id="PF13386"/>
    </source>
</evidence>
<accession>A0ABW2FB25</accession>
<name>A0ABW2FB25_9BACL</name>
<comment type="caution">
    <text evidence="3">The sequence shown here is derived from an EMBL/GenBank/DDBJ whole genome shotgun (WGS) entry which is preliminary data.</text>
</comment>
<feature type="domain" description="Urease accessory protein UreH-like transmembrane" evidence="2">
    <location>
        <begin position="10"/>
        <end position="202"/>
    </location>
</feature>
<evidence type="ECO:0000313" key="3">
    <source>
        <dbReference type="EMBL" id="MFC7150456.1"/>
    </source>
</evidence>
<evidence type="ECO:0000256" key="1">
    <source>
        <dbReference type="SAM" id="Phobius"/>
    </source>
</evidence>
<dbReference type="PANTHER" id="PTHR42208">
    <property type="entry name" value="HEAVY METAL TRANSPORTER-RELATED"/>
    <property type="match status" value="1"/>
</dbReference>
<dbReference type="InterPro" id="IPR039447">
    <property type="entry name" value="UreH-like_TM_dom"/>
</dbReference>
<keyword evidence="1" id="KW-0812">Transmembrane</keyword>
<keyword evidence="1" id="KW-1133">Transmembrane helix</keyword>
<reference evidence="4" key="1">
    <citation type="journal article" date="2019" name="Int. J. Syst. Evol. Microbiol.">
        <title>The Global Catalogue of Microorganisms (GCM) 10K type strain sequencing project: providing services to taxonomists for standard genome sequencing and annotation.</title>
        <authorList>
            <consortium name="The Broad Institute Genomics Platform"/>
            <consortium name="The Broad Institute Genome Sequencing Center for Infectious Disease"/>
            <person name="Wu L."/>
            <person name="Ma J."/>
        </authorList>
    </citation>
    <scope>NUCLEOTIDE SEQUENCE [LARGE SCALE GENOMIC DNA]</scope>
    <source>
        <strain evidence="4">KCTC 12907</strain>
    </source>
</reference>
<dbReference type="EMBL" id="JBHTAI010000010">
    <property type="protein sequence ID" value="MFC7150456.1"/>
    <property type="molecule type" value="Genomic_DNA"/>
</dbReference>
<proteinExistence type="predicted"/>
<feature type="transmembrane region" description="Helical" evidence="1">
    <location>
        <begin position="160"/>
        <end position="183"/>
    </location>
</feature>
<organism evidence="3 4">
    <name type="scientific">Cohnella cellulosilytica</name>
    <dbReference type="NCBI Taxonomy" id="986710"/>
    <lineage>
        <taxon>Bacteria</taxon>
        <taxon>Bacillati</taxon>
        <taxon>Bacillota</taxon>
        <taxon>Bacilli</taxon>
        <taxon>Bacillales</taxon>
        <taxon>Paenibacillaceae</taxon>
        <taxon>Cohnella</taxon>
    </lineage>
</organism>
<dbReference type="Proteomes" id="UP001596378">
    <property type="component" value="Unassembled WGS sequence"/>
</dbReference>
<dbReference type="Pfam" id="PF13386">
    <property type="entry name" value="DsbD_2"/>
    <property type="match status" value="1"/>
</dbReference>
<dbReference type="RefSeq" id="WP_378045560.1">
    <property type="nucleotide sequence ID" value="NZ_JBHMDN010000008.1"/>
</dbReference>
<gene>
    <name evidence="3" type="ORF">ACFQMJ_18145</name>
</gene>
<protein>
    <submittedName>
        <fullName evidence="3">Sulfite exporter TauE/SafE family protein</fullName>
    </submittedName>
</protein>
<keyword evidence="4" id="KW-1185">Reference proteome</keyword>
<evidence type="ECO:0000313" key="4">
    <source>
        <dbReference type="Proteomes" id="UP001596378"/>
    </source>
</evidence>
<keyword evidence="1" id="KW-0472">Membrane</keyword>
<feature type="transmembrane region" description="Helical" evidence="1">
    <location>
        <begin position="125"/>
        <end position="148"/>
    </location>
</feature>